<keyword evidence="2" id="KW-1133">Transmembrane helix</keyword>
<dbReference type="PANTHER" id="PTHR46565:SF5">
    <property type="entry name" value="COLD SHOCK PROTEIN 2-LIKE"/>
    <property type="match status" value="1"/>
</dbReference>
<dbReference type="AlphaFoldDB" id="A0A1I1ZFF6"/>
<organism evidence="4 5">
    <name type="scientific">Paracidovorax konjaci</name>
    <dbReference type="NCBI Taxonomy" id="32040"/>
    <lineage>
        <taxon>Bacteria</taxon>
        <taxon>Pseudomonadati</taxon>
        <taxon>Pseudomonadota</taxon>
        <taxon>Betaproteobacteria</taxon>
        <taxon>Burkholderiales</taxon>
        <taxon>Comamonadaceae</taxon>
        <taxon>Paracidovorax</taxon>
    </lineage>
</organism>
<name>A0A1I1ZFF6_9BURK</name>
<dbReference type="InterPro" id="IPR002059">
    <property type="entry name" value="CSP_DNA-bd"/>
</dbReference>
<dbReference type="PANTHER" id="PTHR46565">
    <property type="entry name" value="COLD SHOCK DOMAIN PROTEIN 2"/>
    <property type="match status" value="1"/>
</dbReference>
<evidence type="ECO:0000259" key="3">
    <source>
        <dbReference type="PROSITE" id="PS51857"/>
    </source>
</evidence>
<dbReference type="GO" id="GO:0003676">
    <property type="term" value="F:nucleic acid binding"/>
    <property type="evidence" value="ECO:0007669"/>
    <property type="project" value="InterPro"/>
</dbReference>
<dbReference type="EMBL" id="FOMQ01000027">
    <property type="protein sequence ID" value="SFE30564.1"/>
    <property type="molecule type" value="Genomic_DNA"/>
</dbReference>
<proteinExistence type="predicted"/>
<evidence type="ECO:0000313" key="4">
    <source>
        <dbReference type="EMBL" id="SFE30564.1"/>
    </source>
</evidence>
<sequence length="237" mass="24624">MEPLRFEGVIASWNDARGFGFIAPAAGGDPVFVHARAFAAQAPARPQAGMRVSFAVEPGPQGRKRACRVAPVSASPAIAAERSAPRGGSGRSGGNGKGGRSSGPPRSRRRATAAPGRGALWALPAFAVFCAVLGLAGSLPRWTFAVYGGMGLTTFLAYAWDKASAINGGWRTRESSLHLLALAGGWPGALLAQQFLRHKSAKAEFRAVFWMTVVINAAALGVLCSPFGAELRRALAA</sequence>
<dbReference type="SMART" id="SM00357">
    <property type="entry name" value="CSP"/>
    <property type="match status" value="1"/>
</dbReference>
<dbReference type="GO" id="GO:0005829">
    <property type="term" value="C:cytosol"/>
    <property type="evidence" value="ECO:0007669"/>
    <property type="project" value="UniProtKB-ARBA"/>
</dbReference>
<dbReference type="InterPro" id="IPR010718">
    <property type="entry name" value="DUF1294"/>
</dbReference>
<feature type="transmembrane region" description="Helical" evidence="2">
    <location>
        <begin position="208"/>
        <end position="229"/>
    </location>
</feature>
<accession>A0A1I1ZFF6</accession>
<dbReference type="Pfam" id="PF06961">
    <property type="entry name" value="DUF1294"/>
    <property type="match status" value="1"/>
</dbReference>
<feature type="compositionally biased region" description="Low complexity" evidence="1">
    <location>
        <begin position="71"/>
        <end position="86"/>
    </location>
</feature>
<gene>
    <name evidence="4" type="ORF">SAMN04489710_1273</name>
</gene>
<dbReference type="Gene3D" id="2.40.50.140">
    <property type="entry name" value="Nucleic acid-binding proteins"/>
    <property type="match status" value="1"/>
</dbReference>
<dbReference type="Pfam" id="PF00313">
    <property type="entry name" value="CSD"/>
    <property type="match status" value="1"/>
</dbReference>
<dbReference type="SUPFAM" id="SSF50249">
    <property type="entry name" value="Nucleic acid-binding proteins"/>
    <property type="match status" value="1"/>
</dbReference>
<feature type="region of interest" description="Disordered" evidence="1">
    <location>
        <begin position="71"/>
        <end position="113"/>
    </location>
</feature>
<dbReference type="CDD" id="cd04458">
    <property type="entry name" value="CSP_CDS"/>
    <property type="match status" value="1"/>
</dbReference>
<dbReference type="Proteomes" id="UP000199517">
    <property type="component" value="Unassembled WGS sequence"/>
</dbReference>
<dbReference type="STRING" id="32040.SAMN04489710_1273"/>
<dbReference type="InterPro" id="IPR011129">
    <property type="entry name" value="CSD"/>
</dbReference>
<feature type="domain" description="CSD" evidence="3">
    <location>
        <begin position="5"/>
        <end position="71"/>
    </location>
</feature>
<protein>
    <submittedName>
        <fullName evidence="4">Uncharacterized membrane protein YsdA, DUF1294 family</fullName>
    </submittedName>
</protein>
<reference evidence="5" key="1">
    <citation type="submission" date="2016-10" db="EMBL/GenBank/DDBJ databases">
        <authorList>
            <person name="Varghese N."/>
            <person name="Submissions S."/>
        </authorList>
    </citation>
    <scope>NUCLEOTIDE SEQUENCE [LARGE SCALE GENOMIC DNA]</scope>
    <source>
        <strain evidence="5">DSM 7481</strain>
    </source>
</reference>
<dbReference type="PROSITE" id="PS51857">
    <property type="entry name" value="CSD_2"/>
    <property type="match status" value="1"/>
</dbReference>
<keyword evidence="2" id="KW-0812">Transmembrane</keyword>
<feature type="transmembrane region" description="Helical" evidence="2">
    <location>
        <begin position="142"/>
        <end position="159"/>
    </location>
</feature>
<evidence type="ECO:0000256" key="2">
    <source>
        <dbReference type="SAM" id="Phobius"/>
    </source>
</evidence>
<feature type="compositionally biased region" description="Gly residues" evidence="1">
    <location>
        <begin position="87"/>
        <end position="101"/>
    </location>
</feature>
<feature type="transmembrane region" description="Helical" evidence="2">
    <location>
        <begin position="118"/>
        <end position="136"/>
    </location>
</feature>
<keyword evidence="2" id="KW-0472">Membrane</keyword>
<keyword evidence="5" id="KW-1185">Reference proteome</keyword>
<evidence type="ECO:0000256" key="1">
    <source>
        <dbReference type="SAM" id="MobiDB-lite"/>
    </source>
</evidence>
<evidence type="ECO:0000313" key="5">
    <source>
        <dbReference type="Proteomes" id="UP000199517"/>
    </source>
</evidence>
<dbReference type="RefSeq" id="WP_245783767.1">
    <property type="nucleotide sequence ID" value="NZ_FOMQ01000027.1"/>
</dbReference>
<dbReference type="InterPro" id="IPR012340">
    <property type="entry name" value="NA-bd_OB-fold"/>
</dbReference>